<dbReference type="Pfam" id="PF01370">
    <property type="entry name" value="Epimerase"/>
    <property type="match status" value="1"/>
</dbReference>
<keyword evidence="19" id="KW-1185">Reference proteome</keyword>
<dbReference type="Gene3D" id="3.90.25.10">
    <property type="entry name" value="UDP-galactose 4-epimerase, domain 1"/>
    <property type="match status" value="1"/>
</dbReference>
<evidence type="ECO:0000256" key="11">
    <source>
        <dbReference type="ARBA" id="ARBA00023128"/>
    </source>
</evidence>
<evidence type="ECO:0000256" key="9">
    <source>
        <dbReference type="ARBA" id="ARBA00022833"/>
    </source>
</evidence>
<dbReference type="InterPro" id="IPR050361">
    <property type="entry name" value="MPP/UQCRC_Complex"/>
</dbReference>
<dbReference type="InterPro" id="IPR001431">
    <property type="entry name" value="Pept_M16_Zn_BS"/>
</dbReference>
<evidence type="ECO:0000313" key="19">
    <source>
        <dbReference type="Proteomes" id="UP001610432"/>
    </source>
</evidence>
<evidence type="ECO:0000256" key="1">
    <source>
        <dbReference type="ARBA" id="ARBA00001098"/>
    </source>
</evidence>
<comment type="catalytic activity">
    <reaction evidence="1">
        <text>Release of N-terminal transit peptides from precursor proteins imported into the mitochondrion, typically with Arg in position P2.</text>
        <dbReference type="EC" id="3.4.24.64"/>
    </reaction>
</comment>
<dbReference type="InterPro" id="IPR001509">
    <property type="entry name" value="Epimerase_deHydtase"/>
</dbReference>
<dbReference type="NCBIfam" id="NF043036">
    <property type="entry name" value="ErythonDh"/>
    <property type="match status" value="1"/>
</dbReference>
<dbReference type="InterPro" id="IPR011765">
    <property type="entry name" value="Pept_M16_N"/>
</dbReference>
<dbReference type="RefSeq" id="XP_070888368.1">
    <property type="nucleotide sequence ID" value="XM_071030999.1"/>
</dbReference>
<comment type="function">
    <text evidence="13">Catalytic subunit of the essential mitochondrial processing protease (MPP), which cleaves the mitochondrial sequence off newly imported precursors proteins. Preferentially, cleaves after an arginine at position P2.</text>
</comment>
<dbReference type="InterPro" id="IPR050005">
    <property type="entry name" value="DenD"/>
</dbReference>
<dbReference type="InterPro" id="IPR036291">
    <property type="entry name" value="NAD(P)-bd_dom_sf"/>
</dbReference>
<evidence type="ECO:0000256" key="5">
    <source>
        <dbReference type="ARBA" id="ARBA00012299"/>
    </source>
</evidence>
<evidence type="ECO:0000256" key="4">
    <source>
        <dbReference type="ARBA" id="ARBA00007261"/>
    </source>
</evidence>
<dbReference type="GeneID" id="98146071"/>
<dbReference type="PANTHER" id="PTHR11851:SF149">
    <property type="entry name" value="GH01077P"/>
    <property type="match status" value="1"/>
</dbReference>
<evidence type="ECO:0000256" key="13">
    <source>
        <dbReference type="ARBA" id="ARBA00045757"/>
    </source>
</evidence>
<evidence type="ECO:0000313" key="18">
    <source>
        <dbReference type="EMBL" id="KAL2869389.1"/>
    </source>
</evidence>
<evidence type="ECO:0000256" key="10">
    <source>
        <dbReference type="ARBA" id="ARBA00023049"/>
    </source>
</evidence>
<dbReference type="SUPFAM" id="SSF63411">
    <property type="entry name" value="LuxS/MPP-like metallohydrolase"/>
    <property type="match status" value="2"/>
</dbReference>
<comment type="similarity">
    <text evidence="4 14">Belongs to the peptidase M16 family.</text>
</comment>
<comment type="subcellular location">
    <subcellularLocation>
        <location evidence="3">Mitochondrion</location>
    </subcellularLocation>
</comment>
<evidence type="ECO:0000259" key="15">
    <source>
        <dbReference type="Pfam" id="PF00675"/>
    </source>
</evidence>
<name>A0ABR4LXY8_9EURO</name>
<evidence type="ECO:0000256" key="8">
    <source>
        <dbReference type="ARBA" id="ARBA00022801"/>
    </source>
</evidence>
<evidence type="ECO:0000256" key="14">
    <source>
        <dbReference type="RuleBase" id="RU004447"/>
    </source>
</evidence>
<sequence length="816" mass="89664">MSVIITGAGGYVGQELASALLASSPDLTVTLTDVVAPEVPASAAQHATRAKCIKADLTSPKVVDEIFNESNRYDTVYLLHGIMSSGSEANFELGIRVNLDATRYILDRLRIVQPGVKVVFTSSLAVYGLAPPGFVIDETNFPPVPSSSYGSQKLIIELLLNDYSRRGFLDGRSVRLPTVTVRAGAPTQAASSFASGIIREPFHGDKAILPVSKEVEMWICSPYTVVKNLIHAATVPKEAFGDSRSVNLPGLKVTVQEMLDALEEVGGKERRALVEEKYDADIDRIVQTWSPHFNPARALNLGFSGDIPFIENVRRVAQPNHPPFLPPSPTSAIYPLTMASRRLAFNLNQALRSRAALKSIQPVKRGFASPVALPSTTQSTTLSNGFTIATEYSPWAQTSTVGVWIDAGSRAETDKTNGTAHFLEHLAFKGTSRRTQHQLELEIENLGAHLNAYTSRENTVYYAKSFNNDVPKAVDILADILQNSKLEPAAIERERDVILREQEEVDKQLEEVVFDHLHATAFQKQPLGRTILGPKENIQSITRDNLTEYINTNYTADRMVLVGAGGIPHEQLVKLAEQHFGSLPNKPPTSAALALAAEQKRQPEFIGSEVRIRDDTLPTAHIALAVEGVSWKDDDYFTALVAQAIVGNWDRAMGNSPYLGSRLSSFVERNNLANSFMSFSTSYSDTGLWGIYLVSENLTNLDDLIHFALREWSRLSFNVTAAEAERAKAQLKASILLSLDGTTAVAEDIGRQIITTGRRLSPEDIERTIGQITEKDVMDFANRKLWDQDIALSAVGSIEGILDYNRIRSDMSRNAY</sequence>
<comment type="caution">
    <text evidence="18">The sequence shown here is derived from an EMBL/GenBank/DDBJ whole genome shotgun (WGS) entry which is preliminary data.</text>
</comment>
<keyword evidence="7" id="KW-0479">Metal-binding</keyword>
<dbReference type="Pfam" id="PF00675">
    <property type="entry name" value="Peptidase_M16"/>
    <property type="match status" value="1"/>
</dbReference>
<evidence type="ECO:0000256" key="3">
    <source>
        <dbReference type="ARBA" id="ARBA00004173"/>
    </source>
</evidence>
<evidence type="ECO:0000259" key="17">
    <source>
        <dbReference type="Pfam" id="PF05193"/>
    </source>
</evidence>
<keyword evidence="8" id="KW-0378">Hydrolase</keyword>
<evidence type="ECO:0000256" key="6">
    <source>
        <dbReference type="ARBA" id="ARBA00022670"/>
    </source>
</evidence>
<organism evidence="18 19">
    <name type="scientific">Aspergillus lucknowensis</name>
    <dbReference type="NCBI Taxonomy" id="176173"/>
    <lineage>
        <taxon>Eukaryota</taxon>
        <taxon>Fungi</taxon>
        <taxon>Dikarya</taxon>
        <taxon>Ascomycota</taxon>
        <taxon>Pezizomycotina</taxon>
        <taxon>Eurotiomycetes</taxon>
        <taxon>Eurotiomycetidae</taxon>
        <taxon>Eurotiales</taxon>
        <taxon>Aspergillaceae</taxon>
        <taxon>Aspergillus</taxon>
        <taxon>Aspergillus subgen. Nidulantes</taxon>
    </lineage>
</organism>
<evidence type="ECO:0000256" key="12">
    <source>
        <dbReference type="ARBA" id="ARBA00031018"/>
    </source>
</evidence>
<feature type="domain" description="Peptidase M16 N-terminal" evidence="15">
    <location>
        <begin position="388"/>
        <end position="535"/>
    </location>
</feature>
<dbReference type="InterPro" id="IPR011249">
    <property type="entry name" value="Metalloenz_LuxS/M16"/>
</dbReference>
<protein>
    <recommendedName>
        <fullName evidence="5">mitochondrial processing peptidase</fullName>
        <ecNumber evidence="5">3.4.24.64</ecNumber>
    </recommendedName>
    <alternativeName>
        <fullName evidence="12">Beta-MPP</fullName>
    </alternativeName>
</protein>
<dbReference type="Proteomes" id="UP001610432">
    <property type="component" value="Unassembled WGS sequence"/>
</dbReference>
<evidence type="ECO:0000256" key="7">
    <source>
        <dbReference type="ARBA" id="ARBA00022723"/>
    </source>
</evidence>
<keyword evidence="9" id="KW-0862">Zinc</keyword>
<dbReference type="PANTHER" id="PTHR11851">
    <property type="entry name" value="METALLOPROTEASE"/>
    <property type="match status" value="1"/>
</dbReference>
<feature type="domain" description="NAD-dependent epimerase/dehydratase" evidence="16">
    <location>
        <begin position="3"/>
        <end position="199"/>
    </location>
</feature>
<dbReference type="Gene3D" id="3.40.50.720">
    <property type="entry name" value="NAD(P)-binding Rossmann-like Domain"/>
    <property type="match status" value="1"/>
</dbReference>
<gene>
    <name evidence="18" type="ORF">BJX67DRAFT_370946</name>
</gene>
<keyword evidence="11" id="KW-0496">Mitochondrion</keyword>
<dbReference type="InterPro" id="IPR007863">
    <property type="entry name" value="Peptidase_M16_C"/>
</dbReference>
<proteinExistence type="inferred from homology"/>
<keyword evidence="10" id="KW-0482">Metalloprotease</keyword>
<dbReference type="EC" id="3.4.24.64" evidence="5"/>
<dbReference type="EMBL" id="JBFXLQ010000010">
    <property type="protein sequence ID" value="KAL2869389.1"/>
    <property type="molecule type" value="Genomic_DNA"/>
</dbReference>
<dbReference type="Gene3D" id="3.30.830.10">
    <property type="entry name" value="Metalloenzyme, LuxS/M16 peptidase-like"/>
    <property type="match status" value="2"/>
</dbReference>
<comment type="cofactor">
    <cofactor evidence="2">
        <name>Zn(2+)</name>
        <dbReference type="ChEBI" id="CHEBI:29105"/>
    </cofactor>
</comment>
<dbReference type="CDD" id="cd05238">
    <property type="entry name" value="Gne_like_SDR_e"/>
    <property type="match status" value="1"/>
</dbReference>
<dbReference type="PROSITE" id="PS00143">
    <property type="entry name" value="INSULINASE"/>
    <property type="match status" value="1"/>
</dbReference>
<evidence type="ECO:0000259" key="16">
    <source>
        <dbReference type="Pfam" id="PF01370"/>
    </source>
</evidence>
<evidence type="ECO:0000256" key="2">
    <source>
        <dbReference type="ARBA" id="ARBA00001947"/>
    </source>
</evidence>
<dbReference type="Pfam" id="PF05193">
    <property type="entry name" value="Peptidase_M16_C"/>
    <property type="match status" value="1"/>
</dbReference>
<feature type="domain" description="Peptidase M16 C-terminal" evidence="17">
    <location>
        <begin position="540"/>
        <end position="731"/>
    </location>
</feature>
<reference evidence="18 19" key="1">
    <citation type="submission" date="2024-07" db="EMBL/GenBank/DDBJ databases">
        <title>Section-level genome sequencing and comparative genomics of Aspergillus sections Usti and Cavernicolus.</title>
        <authorList>
            <consortium name="Lawrence Berkeley National Laboratory"/>
            <person name="Nybo J.L."/>
            <person name="Vesth T.C."/>
            <person name="Theobald S."/>
            <person name="Frisvad J.C."/>
            <person name="Larsen T.O."/>
            <person name="Kjaerboelling I."/>
            <person name="Rothschild-Mancinelli K."/>
            <person name="Lyhne E.K."/>
            <person name="Kogle M.E."/>
            <person name="Barry K."/>
            <person name="Clum A."/>
            <person name="Na H."/>
            <person name="Ledsgaard L."/>
            <person name="Lin J."/>
            <person name="Lipzen A."/>
            <person name="Kuo A."/>
            <person name="Riley R."/>
            <person name="Mondo S."/>
            <person name="Labutti K."/>
            <person name="Haridas S."/>
            <person name="Pangalinan J."/>
            <person name="Salamov A.A."/>
            <person name="Simmons B.A."/>
            <person name="Magnuson J.K."/>
            <person name="Chen J."/>
            <person name="Drula E."/>
            <person name="Henrissat B."/>
            <person name="Wiebenga A."/>
            <person name="Lubbers R.J."/>
            <person name="Gomes A.C."/>
            <person name="Macurrencykelacurrency M.R."/>
            <person name="Stajich J."/>
            <person name="Grigoriev I.V."/>
            <person name="Mortensen U.H."/>
            <person name="De Vries R.P."/>
            <person name="Baker S.E."/>
            <person name="Andersen M.R."/>
        </authorList>
    </citation>
    <scope>NUCLEOTIDE SEQUENCE [LARGE SCALE GENOMIC DNA]</scope>
    <source>
        <strain evidence="18 19">CBS 449.75</strain>
    </source>
</reference>
<accession>A0ABR4LXY8</accession>
<dbReference type="SUPFAM" id="SSF51735">
    <property type="entry name" value="NAD(P)-binding Rossmann-fold domains"/>
    <property type="match status" value="1"/>
</dbReference>
<keyword evidence="6" id="KW-0645">Protease</keyword>